<proteinExistence type="evidence at transcript level"/>
<dbReference type="GO" id="GO:0005615">
    <property type="term" value="C:extracellular space"/>
    <property type="evidence" value="ECO:0007669"/>
    <property type="project" value="UniProtKB-KW"/>
</dbReference>
<feature type="chain" id="PRO_5018172841" evidence="8">
    <location>
        <begin position="22"/>
        <end position="189"/>
    </location>
</feature>
<keyword evidence="5 8" id="KW-0732">Signal</keyword>
<dbReference type="PANTHER" id="PTHR11691">
    <property type="entry name" value="TYPE I INTERFERON"/>
    <property type="match status" value="1"/>
</dbReference>
<dbReference type="GO" id="GO:0005126">
    <property type="term" value="F:cytokine receptor binding"/>
    <property type="evidence" value="ECO:0007669"/>
    <property type="project" value="InterPro"/>
</dbReference>
<keyword evidence="3" id="KW-0202">Cytokine</keyword>
<dbReference type="Gene3D" id="1.20.1250.10">
    <property type="match status" value="1"/>
</dbReference>
<sequence length="189" mass="22168">MAATYSWTVVIFLSLSSIISAQTCKWLHPNQGVVTRQILQNFQQMIPAEDSPGVCLNSNFSLPDLRHLYQITAVQSAAIAVREVGNQTTQFYRRYEERLDYHWPAWERLQELLYYQEQQLSDCIPEGAENQLFIQGISQQFTTLQRILEEQEDEVCARRTAHAEIRRNLLLAGQLLSRMRRQRLQRHLF</sequence>
<dbReference type="GO" id="GO:0006955">
    <property type="term" value="P:immune response"/>
    <property type="evidence" value="ECO:0007669"/>
    <property type="project" value="UniProtKB-ARBA"/>
</dbReference>
<dbReference type="GO" id="GO:0005125">
    <property type="term" value="F:cytokine activity"/>
    <property type="evidence" value="ECO:0007669"/>
    <property type="project" value="UniProtKB-KW"/>
</dbReference>
<keyword evidence="7" id="KW-1015">Disulfide bond</keyword>
<comment type="subcellular location">
    <subcellularLocation>
        <location evidence="1">Secreted</location>
    </subcellularLocation>
</comment>
<evidence type="ECO:0000313" key="9">
    <source>
        <dbReference type="EMBL" id="AWL54312.1"/>
    </source>
</evidence>
<evidence type="ECO:0000256" key="1">
    <source>
        <dbReference type="ARBA" id="ARBA00004613"/>
    </source>
</evidence>
<dbReference type="SMR" id="A0A3G1QSQ4"/>
<dbReference type="AlphaFoldDB" id="A0A3G1QSQ4"/>
<dbReference type="InterPro" id="IPR000471">
    <property type="entry name" value="Interferon_alpha/beta/delta"/>
</dbReference>
<dbReference type="Pfam" id="PF00143">
    <property type="entry name" value="Interferon"/>
    <property type="match status" value="1"/>
</dbReference>
<evidence type="ECO:0000256" key="3">
    <source>
        <dbReference type="ARBA" id="ARBA00022514"/>
    </source>
</evidence>
<evidence type="ECO:0000256" key="2">
    <source>
        <dbReference type="ARBA" id="ARBA00011033"/>
    </source>
</evidence>
<evidence type="ECO:0000256" key="8">
    <source>
        <dbReference type="SAM" id="SignalP"/>
    </source>
</evidence>
<evidence type="ECO:0000256" key="7">
    <source>
        <dbReference type="ARBA" id="ARBA00023157"/>
    </source>
</evidence>
<name>A0A3G1QSQ4_9NEOB</name>
<dbReference type="PANTHER" id="PTHR11691:SF73">
    <property type="entry name" value="INTERFERON BETA"/>
    <property type="match status" value="1"/>
</dbReference>
<dbReference type="GO" id="GO:0051607">
    <property type="term" value="P:defense response to virus"/>
    <property type="evidence" value="ECO:0007669"/>
    <property type="project" value="UniProtKB-KW"/>
</dbReference>
<feature type="signal peptide" evidence="8">
    <location>
        <begin position="1"/>
        <end position="21"/>
    </location>
</feature>
<evidence type="ECO:0000256" key="6">
    <source>
        <dbReference type="ARBA" id="ARBA00023118"/>
    </source>
</evidence>
<evidence type="ECO:0000256" key="4">
    <source>
        <dbReference type="ARBA" id="ARBA00022525"/>
    </source>
</evidence>
<dbReference type="SUPFAM" id="SSF47266">
    <property type="entry name" value="4-helical cytokines"/>
    <property type="match status" value="1"/>
</dbReference>
<organism evidence="9">
    <name type="scientific">Nanorana parkeri</name>
    <dbReference type="NCBI Taxonomy" id="125878"/>
    <lineage>
        <taxon>Eukaryota</taxon>
        <taxon>Metazoa</taxon>
        <taxon>Chordata</taxon>
        <taxon>Craniata</taxon>
        <taxon>Vertebrata</taxon>
        <taxon>Euteleostomi</taxon>
        <taxon>Amphibia</taxon>
        <taxon>Batrachia</taxon>
        <taxon>Anura</taxon>
        <taxon>Neobatrachia</taxon>
        <taxon>Ranoidea</taxon>
        <taxon>Dicroglossidae</taxon>
        <taxon>Dicroglossinae</taxon>
        <taxon>Nanorana</taxon>
    </lineage>
</organism>
<keyword evidence="4" id="KW-0964">Secreted</keyword>
<comment type="similarity">
    <text evidence="2">Belongs to the alpha/beta interferon family.</text>
</comment>
<protein>
    <submittedName>
        <fullName evidence="9">Type I interferon 1</fullName>
    </submittedName>
</protein>
<gene>
    <name evidence="9" type="primary">IFN1</name>
</gene>
<dbReference type="InterPro" id="IPR009079">
    <property type="entry name" value="4_helix_cytokine-like_core"/>
</dbReference>
<accession>A0A3G1QSQ4</accession>
<reference evidence="9" key="1">
    <citation type="journal article" date="2018" name="J. Immunol.">
        <title>Unique Composition of Intronless and Intron-Containing Type I IFNs in the Tibetan Frog Nanorana parkeri Provides New Evidence To Support Independent Retroposition Hypothesis for Type I IFN Genes in Amphibians.</title>
        <authorList>
            <person name="Gan Z."/>
            <person name="Yang Y.C."/>
            <person name="Chen S.N."/>
            <person name="Hou J."/>
            <person name="Laghari Z.A."/>
            <person name="Huang B."/>
            <person name="Li N."/>
            <person name="Nie P."/>
        </authorList>
    </citation>
    <scope>NUCLEOTIDE SEQUENCE</scope>
</reference>
<keyword evidence="6" id="KW-0051">Antiviral defense</keyword>
<evidence type="ECO:0000256" key="5">
    <source>
        <dbReference type="ARBA" id="ARBA00022729"/>
    </source>
</evidence>
<dbReference type="EMBL" id="MG999514">
    <property type="protein sequence ID" value="AWL54312.1"/>
    <property type="molecule type" value="mRNA"/>
</dbReference>